<name>A0A821S349_9NEOP</name>
<reference evidence="18" key="1">
    <citation type="submission" date="2021-02" db="EMBL/GenBank/DDBJ databases">
        <authorList>
            <person name="Steward A R."/>
        </authorList>
    </citation>
    <scope>NUCLEOTIDE SEQUENCE</scope>
</reference>
<evidence type="ECO:0000256" key="15">
    <source>
        <dbReference type="ARBA" id="ARBA00047827"/>
    </source>
</evidence>
<comment type="similarity">
    <text evidence="5 17">Belongs to the cytochrome P450 family.</text>
</comment>
<keyword evidence="14" id="KW-0472">Membrane</keyword>
<gene>
    <name evidence="18" type="ORF">PMACD_LOCUS6948</name>
</gene>
<evidence type="ECO:0000256" key="16">
    <source>
        <dbReference type="PIRSR" id="PIRSR602403-1"/>
    </source>
</evidence>
<protein>
    <recommendedName>
        <fullName evidence="6">unspecific monooxygenase</fullName>
        <ecNumber evidence="6">1.14.14.1</ecNumber>
    </recommendedName>
</protein>
<evidence type="ECO:0000256" key="6">
    <source>
        <dbReference type="ARBA" id="ARBA00012109"/>
    </source>
</evidence>
<dbReference type="AlphaFoldDB" id="A0A821S349"/>
<dbReference type="PRINTS" id="PR00465">
    <property type="entry name" value="EP450IV"/>
</dbReference>
<dbReference type="SUPFAM" id="SSF48264">
    <property type="entry name" value="Cytochrome P450"/>
    <property type="match status" value="1"/>
</dbReference>
<dbReference type="InterPro" id="IPR036396">
    <property type="entry name" value="Cyt_P450_sf"/>
</dbReference>
<evidence type="ECO:0000256" key="3">
    <source>
        <dbReference type="ARBA" id="ARBA00004174"/>
    </source>
</evidence>
<dbReference type="PANTHER" id="PTHR24292:SF54">
    <property type="entry name" value="CYP9F3-RELATED"/>
    <property type="match status" value="1"/>
</dbReference>
<dbReference type="Gene3D" id="1.10.630.10">
    <property type="entry name" value="Cytochrome P450"/>
    <property type="match status" value="1"/>
</dbReference>
<dbReference type="PROSITE" id="PS00086">
    <property type="entry name" value="CYTOCHROME_P450"/>
    <property type="match status" value="1"/>
</dbReference>
<dbReference type="Pfam" id="PF00067">
    <property type="entry name" value="p450"/>
    <property type="match status" value="1"/>
</dbReference>
<evidence type="ECO:0000256" key="10">
    <source>
        <dbReference type="ARBA" id="ARBA00022848"/>
    </source>
</evidence>
<comment type="subcellular location">
    <subcellularLocation>
        <location evidence="4">Endoplasmic reticulum membrane</location>
        <topology evidence="4">Peripheral membrane protein</topology>
    </subcellularLocation>
    <subcellularLocation>
        <location evidence="3">Microsome membrane</location>
        <topology evidence="3">Peripheral membrane protein</topology>
    </subcellularLocation>
</comment>
<keyword evidence="8 16" id="KW-0479">Metal-binding</keyword>
<dbReference type="OrthoDB" id="2789670at2759"/>
<evidence type="ECO:0000256" key="1">
    <source>
        <dbReference type="ARBA" id="ARBA00001971"/>
    </source>
</evidence>
<dbReference type="EMBL" id="CAJOBZ010000015">
    <property type="protein sequence ID" value="CAF4849694.1"/>
    <property type="molecule type" value="Genomic_DNA"/>
</dbReference>
<comment type="catalytic activity">
    <reaction evidence="15">
        <text>an organic molecule + reduced [NADPH--hemoprotein reductase] + O2 = an alcohol + oxidized [NADPH--hemoprotein reductase] + H2O + H(+)</text>
        <dbReference type="Rhea" id="RHEA:17149"/>
        <dbReference type="Rhea" id="RHEA-COMP:11964"/>
        <dbReference type="Rhea" id="RHEA-COMP:11965"/>
        <dbReference type="ChEBI" id="CHEBI:15377"/>
        <dbReference type="ChEBI" id="CHEBI:15378"/>
        <dbReference type="ChEBI" id="CHEBI:15379"/>
        <dbReference type="ChEBI" id="CHEBI:30879"/>
        <dbReference type="ChEBI" id="CHEBI:57618"/>
        <dbReference type="ChEBI" id="CHEBI:58210"/>
        <dbReference type="ChEBI" id="CHEBI:142491"/>
        <dbReference type="EC" id="1.14.14.1"/>
    </reaction>
</comment>
<dbReference type="InterPro" id="IPR017972">
    <property type="entry name" value="Cyt_P450_CS"/>
</dbReference>
<keyword evidence="10" id="KW-0492">Microsome</keyword>
<evidence type="ECO:0000256" key="17">
    <source>
        <dbReference type="RuleBase" id="RU000461"/>
    </source>
</evidence>
<dbReference type="GO" id="GO:0005506">
    <property type="term" value="F:iron ion binding"/>
    <property type="evidence" value="ECO:0007669"/>
    <property type="project" value="InterPro"/>
</dbReference>
<evidence type="ECO:0000313" key="19">
    <source>
        <dbReference type="Proteomes" id="UP000663880"/>
    </source>
</evidence>
<proteinExistence type="inferred from homology"/>
<dbReference type="GO" id="GO:0020037">
    <property type="term" value="F:heme binding"/>
    <property type="evidence" value="ECO:0007669"/>
    <property type="project" value="InterPro"/>
</dbReference>
<comment type="cofactor">
    <cofactor evidence="1 16">
        <name>heme</name>
        <dbReference type="ChEBI" id="CHEBI:30413"/>
    </cofactor>
</comment>
<sequence>MLFILFLIIVLIYWKLKKHYDYWNNRGVVTDKPILFLGNLTFFLRKASWDYFYGLKRYQTVCVGIFLGWQPAIVVQSPELARKVLVEDADCFQHRSAHTGSHQDPIGANGVMLARGPLKKDLQKIISPLLTTARLKGFCDVINENAIELNKRIHRECVDQKKRFLLKEMFVLFASDTIVNTFLGLKVSALRGERTPLQFVIDEMTYWSGPRALELLTIQFLPALADFLRLKFFSAYGTSYLKNLYKKLVHNRKEREMIDTDIISHFIKLQENEKSTKDPVRFEELMTSQLGTLIQAAMLNGPVTLCHCLHELAYHTEVQDRLRKEVKQGFRENDILDYDSINDMKLLNAILTETLRKYPTVSFLDRITTRKYTLKENLSLDEGTPVFVNLPALHHDETLFPEPMKWCPDRFLGVNTFDNRDYSYLPFGAGPRSCMGKRFGMLQMKIALAHVIQKYRLEPDVPYIQESDPYSIVLAPKSGGSVKFIPL</sequence>
<keyword evidence="9" id="KW-0256">Endoplasmic reticulum</keyword>
<organism evidence="18 19">
    <name type="scientific">Pieris macdunnoughi</name>
    <dbReference type="NCBI Taxonomy" id="345717"/>
    <lineage>
        <taxon>Eukaryota</taxon>
        <taxon>Metazoa</taxon>
        <taxon>Ecdysozoa</taxon>
        <taxon>Arthropoda</taxon>
        <taxon>Hexapoda</taxon>
        <taxon>Insecta</taxon>
        <taxon>Pterygota</taxon>
        <taxon>Neoptera</taxon>
        <taxon>Endopterygota</taxon>
        <taxon>Lepidoptera</taxon>
        <taxon>Glossata</taxon>
        <taxon>Ditrysia</taxon>
        <taxon>Papilionoidea</taxon>
        <taxon>Pieridae</taxon>
        <taxon>Pierinae</taxon>
        <taxon>Pieris</taxon>
    </lineage>
</organism>
<keyword evidence="12 16" id="KW-0408">Iron</keyword>
<dbReference type="GO" id="GO:0005789">
    <property type="term" value="C:endoplasmic reticulum membrane"/>
    <property type="evidence" value="ECO:0007669"/>
    <property type="project" value="UniProtKB-SubCell"/>
</dbReference>
<evidence type="ECO:0000256" key="2">
    <source>
        <dbReference type="ARBA" id="ARBA00003690"/>
    </source>
</evidence>
<evidence type="ECO:0000256" key="14">
    <source>
        <dbReference type="ARBA" id="ARBA00023136"/>
    </source>
</evidence>
<dbReference type="InterPro" id="IPR002403">
    <property type="entry name" value="Cyt_P450_E_grp-IV"/>
</dbReference>
<dbReference type="EC" id="1.14.14.1" evidence="6"/>
<evidence type="ECO:0000313" key="18">
    <source>
        <dbReference type="EMBL" id="CAF4849694.1"/>
    </source>
</evidence>
<dbReference type="PRINTS" id="PR00385">
    <property type="entry name" value="P450"/>
</dbReference>
<dbReference type="GO" id="GO:0016712">
    <property type="term" value="F:oxidoreductase activity, acting on paired donors, with incorporation or reduction of molecular oxygen, reduced flavin or flavoprotein as one donor, and incorporation of one atom of oxygen"/>
    <property type="evidence" value="ECO:0007669"/>
    <property type="project" value="UniProtKB-EC"/>
</dbReference>
<accession>A0A821S349</accession>
<keyword evidence="11 17" id="KW-0560">Oxidoreductase</keyword>
<keyword evidence="19" id="KW-1185">Reference proteome</keyword>
<evidence type="ECO:0000256" key="9">
    <source>
        <dbReference type="ARBA" id="ARBA00022824"/>
    </source>
</evidence>
<dbReference type="InterPro" id="IPR001128">
    <property type="entry name" value="Cyt_P450"/>
</dbReference>
<evidence type="ECO:0000256" key="4">
    <source>
        <dbReference type="ARBA" id="ARBA00004406"/>
    </source>
</evidence>
<evidence type="ECO:0000256" key="5">
    <source>
        <dbReference type="ARBA" id="ARBA00010617"/>
    </source>
</evidence>
<dbReference type="Proteomes" id="UP000663880">
    <property type="component" value="Unassembled WGS sequence"/>
</dbReference>
<keyword evidence="13 17" id="KW-0503">Monooxygenase</keyword>
<dbReference type="CDD" id="cd11056">
    <property type="entry name" value="CYP6-like"/>
    <property type="match status" value="1"/>
</dbReference>
<evidence type="ECO:0000256" key="11">
    <source>
        <dbReference type="ARBA" id="ARBA00023002"/>
    </source>
</evidence>
<evidence type="ECO:0000256" key="7">
    <source>
        <dbReference type="ARBA" id="ARBA00022617"/>
    </source>
</evidence>
<evidence type="ECO:0000256" key="12">
    <source>
        <dbReference type="ARBA" id="ARBA00023004"/>
    </source>
</evidence>
<keyword evidence="7 16" id="KW-0349">Heme</keyword>
<comment type="function">
    <text evidence="2">May be involved in the metabolism of insect hormones and in the breakdown of synthetic insecticides.</text>
</comment>
<comment type="caution">
    <text evidence="18">The sequence shown here is derived from an EMBL/GenBank/DDBJ whole genome shotgun (WGS) entry which is preliminary data.</text>
</comment>
<evidence type="ECO:0000256" key="13">
    <source>
        <dbReference type="ARBA" id="ARBA00023033"/>
    </source>
</evidence>
<dbReference type="PANTHER" id="PTHR24292">
    <property type="entry name" value="CYTOCHROME P450"/>
    <property type="match status" value="1"/>
</dbReference>
<dbReference type="InterPro" id="IPR050476">
    <property type="entry name" value="Insect_CytP450_Detox"/>
</dbReference>
<evidence type="ECO:0000256" key="8">
    <source>
        <dbReference type="ARBA" id="ARBA00022723"/>
    </source>
</evidence>
<feature type="binding site" description="axial binding residue" evidence="16">
    <location>
        <position position="434"/>
    </location>
    <ligand>
        <name>heme</name>
        <dbReference type="ChEBI" id="CHEBI:30413"/>
    </ligand>
    <ligandPart>
        <name>Fe</name>
        <dbReference type="ChEBI" id="CHEBI:18248"/>
    </ligandPart>
</feature>